<organism evidence="2">
    <name type="scientific">Coptotermes formosanus</name>
    <name type="common">Formosan subterranean termite</name>
    <dbReference type="NCBI Taxonomy" id="36987"/>
    <lineage>
        <taxon>Eukaryota</taxon>
        <taxon>Metazoa</taxon>
        <taxon>Ecdysozoa</taxon>
        <taxon>Arthropoda</taxon>
        <taxon>Hexapoda</taxon>
        <taxon>Insecta</taxon>
        <taxon>Pterygota</taxon>
        <taxon>Neoptera</taxon>
        <taxon>Polyneoptera</taxon>
        <taxon>Dictyoptera</taxon>
        <taxon>Blattodea</taxon>
        <taxon>Blattoidea</taxon>
        <taxon>Termitoidae</taxon>
        <taxon>Rhinotermitidae</taxon>
        <taxon>Coptotermes</taxon>
    </lineage>
</organism>
<feature type="signal peptide" evidence="1">
    <location>
        <begin position="1"/>
        <end position="16"/>
    </location>
</feature>
<evidence type="ECO:0000313" key="2">
    <source>
        <dbReference type="EMBL" id="AGM32682.1"/>
    </source>
</evidence>
<evidence type="ECO:0008006" key="3">
    <source>
        <dbReference type="Google" id="ProtNLM"/>
    </source>
</evidence>
<sequence length="211" mass="22680">MKVIATILCLVAAANAAAVLPVESSVVKSDRVGDSFSYSIHQNQGYAVGDVPSLYPYEVKSDKIKQVVPATAYVAPVEVQSTEFKHVVPVAPLEGYKQLLPVSPIQLKSTVLPGATYMSAEPLKNPELKSYVQPAYVTPLKGVDLKSVIQPSTTIIAASPVKNVGFIQPSPAYVSPAITYSHDPAVPITYGANVYPYATWSYPLIKPEKVY</sequence>
<keyword evidence="1" id="KW-0732">Signal</keyword>
<accession>R4V1V4</accession>
<evidence type="ECO:0000256" key="1">
    <source>
        <dbReference type="SAM" id="SignalP"/>
    </source>
</evidence>
<protein>
    <recommendedName>
        <fullName evidence="3">Cuticular protein</fullName>
    </recommendedName>
</protein>
<feature type="chain" id="PRO_5004371609" description="Cuticular protein" evidence="1">
    <location>
        <begin position="17"/>
        <end position="211"/>
    </location>
</feature>
<dbReference type="AlphaFoldDB" id="R4V1V4"/>
<name>R4V1V4_COPFO</name>
<dbReference type="EMBL" id="KC740858">
    <property type="protein sequence ID" value="AGM32682.1"/>
    <property type="molecule type" value="mRNA"/>
</dbReference>
<proteinExistence type="evidence at transcript level"/>
<reference evidence="2" key="1">
    <citation type="submission" date="2013-03" db="EMBL/GenBank/DDBJ databases">
        <title>Immune-Related transcriptome of Coptotermes formosanus Shiraki workers: the defense mechanism.</title>
        <authorList>
            <person name="Hussain A."/>
            <person name="Li Y.F."/>
            <person name="Wen S.Y."/>
        </authorList>
    </citation>
    <scope>NUCLEOTIDE SEQUENCE</scope>
</reference>